<evidence type="ECO:0000313" key="1">
    <source>
        <dbReference type="EMBL" id="SUH07602.1"/>
    </source>
</evidence>
<accession>A0A379VL55</accession>
<dbReference type="Gene3D" id="3.40.630.30">
    <property type="match status" value="1"/>
</dbReference>
<dbReference type="EMBL" id="UGXR01000001">
    <property type="protein sequence ID" value="SUH07602.1"/>
    <property type="molecule type" value="Genomic_DNA"/>
</dbReference>
<reference evidence="1 2" key="1">
    <citation type="submission" date="2018-06" db="EMBL/GenBank/DDBJ databases">
        <authorList>
            <consortium name="Pathogen Informatics"/>
            <person name="Doyle S."/>
        </authorList>
    </citation>
    <scope>NUCLEOTIDE SEQUENCE [LARGE SCALE GENOMIC DNA]</scope>
    <source>
        <strain evidence="1 2">NCTC8256</strain>
    </source>
</reference>
<proteinExistence type="predicted"/>
<dbReference type="SUPFAM" id="SSF55729">
    <property type="entry name" value="Acyl-CoA N-acyltransferases (Nat)"/>
    <property type="match status" value="1"/>
</dbReference>
<dbReference type="Proteomes" id="UP000254346">
    <property type="component" value="Unassembled WGS sequence"/>
</dbReference>
<name>A0A379VL55_SALET</name>
<dbReference type="AlphaFoldDB" id="A0A379VL55"/>
<gene>
    <name evidence="1" type="ORF">NCTC8256_01502</name>
</gene>
<sequence>MTLKYEKFQDVNLQDPFFDSLKQDYPGFDNWFVSKGTAEAYVSYNDENMIDGFLYLKLENEAIDDTIPAYPLRLRVKCGTFKIDAHGTKLGERFVRKIFDFALTHDVNEIYVTIFDKHQGLISLLTRYGFRLCARKNAQTINGQEGVYFKDFQWRD</sequence>
<protein>
    <submittedName>
        <fullName evidence="1">Bacteriophage protein</fullName>
    </submittedName>
</protein>
<dbReference type="InterPro" id="IPR016181">
    <property type="entry name" value="Acyl_CoA_acyltransferase"/>
</dbReference>
<evidence type="ECO:0000313" key="2">
    <source>
        <dbReference type="Proteomes" id="UP000254346"/>
    </source>
</evidence>
<organism evidence="1 2">
    <name type="scientific">Salmonella enterica I</name>
    <dbReference type="NCBI Taxonomy" id="59201"/>
    <lineage>
        <taxon>Bacteria</taxon>
        <taxon>Pseudomonadati</taxon>
        <taxon>Pseudomonadota</taxon>
        <taxon>Gammaproteobacteria</taxon>
        <taxon>Enterobacterales</taxon>
        <taxon>Enterobacteriaceae</taxon>
        <taxon>Salmonella</taxon>
    </lineage>
</organism>